<dbReference type="PANTHER" id="PTHR24637">
    <property type="entry name" value="COLLAGEN"/>
    <property type="match status" value="1"/>
</dbReference>
<reference evidence="4" key="1">
    <citation type="submission" date="2007-07" db="EMBL/GenBank/DDBJ databases">
        <title>PCAP assembly of the Caenorhabditis remanei genome.</title>
        <authorList>
            <consortium name="The Caenorhabditis remanei Sequencing Consortium"/>
            <person name="Wilson R.K."/>
        </authorList>
    </citation>
    <scope>NUCLEOTIDE SEQUENCE [LARGE SCALE GENOMIC DNA]</scope>
    <source>
        <strain evidence="4">PB4641</strain>
    </source>
</reference>
<dbReference type="eggNOG" id="KOG3544">
    <property type="taxonomic scope" value="Eukaryota"/>
</dbReference>
<feature type="compositionally biased region" description="Low complexity" evidence="2">
    <location>
        <begin position="236"/>
        <end position="249"/>
    </location>
</feature>
<protein>
    <submittedName>
        <fullName evidence="4">CRE-COL-151 protein</fullName>
    </submittedName>
</protein>
<dbReference type="InParanoid" id="E3MQQ3"/>
<dbReference type="EMBL" id="DS268467">
    <property type="protein sequence ID" value="EFP07050.1"/>
    <property type="molecule type" value="Genomic_DNA"/>
</dbReference>
<dbReference type="OrthoDB" id="6380629at2759"/>
<dbReference type="FunCoup" id="E3MQQ3">
    <property type="interactions" value="1896"/>
</dbReference>
<dbReference type="OMA" id="QCPMGPQ"/>
<sequence length="347" mass="35656">MKHINILLSAIVLIFIFILAILISAVLLFDEICDFEHIAYRDLRTFQVLSKYSEDAWNLITSSTRDKRAVYRIKLPSRNSYGQPRYVTIPPMNSYAVPEGGGSSELLIENIKFCSKLSVPVTCPSGPPGRPGHSGHPGEDGSSGHPGSPGGVGISLSMKLPYNGCIQCPMGAQGEPGRPGPMGHPGDIGGTGIDGIPGGRGPPGYPGMPGDNGLDGARGHDGASGQPGRPGTRSFGLPGPAGSPGRPGKAGPPGPDGGYPISGEPGSPGSQGRAGLPGSPGVDGHPGRLGGTGGPGPDSGYCKCPGRGKNEEFSNYSTKTTAKSQTKPAESGTTTEWRRSRKIRVSA</sequence>
<evidence type="ECO:0000256" key="2">
    <source>
        <dbReference type="SAM" id="MobiDB-lite"/>
    </source>
</evidence>
<keyword evidence="1" id="KW-0677">Repeat</keyword>
<keyword evidence="3" id="KW-0472">Membrane</keyword>
<dbReference type="STRING" id="31234.E3MQQ3"/>
<keyword evidence="3" id="KW-1133">Transmembrane helix</keyword>
<evidence type="ECO:0000256" key="3">
    <source>
        <dbReference type="SAM" id="Phobius"/>
    </source>
</evidence>
<feature type="region of interest" description="Disordered" evidence="2">
    <location>
        <begin position="124"/>
        <end position="154"/>
    </location>
</feature>
<dbReference type="Proteomes" id="UP000008281">
    <property type="component" value="Unassembled WGS sequence"/>
</dbReference>
<proteinExistence type="predicted"/>
<evidence type="ECO:0000313" key="5">
    <source>
        <dbReference type="Proteomes" id="UP000008281"/>
    </source>
</evidence>
<name>E3MQQ3_CAERE</name>
<evidence type="ECO:0000256" key="1">
    <source>
        <dbReference type="ARBA" id="ARBA00022737"/>
    </source>
</evidence>
<organism evidence="5">
    <name type="scientific">Caenorhabditis remanei</name>
    <name type="common">Caenorhabditis vulgaris</name>
    <dbReference type="NCBI Taxonomy" id="31234"/>
    <lineage>
        <taxon>Eukaryota</taxon>
        <taxon>Metazoa</taxon>
        <taxon>Ecdysozoa</taxon>
        <taxon>Nematoda</taxon>
        <taxon>Chromadorea</taxon>
        <taxon>Rhabditida</taxon>
        <taxon>Rhabditina</taxon>
        <taxon>Rhabditomorpha</taxon>
        <taxon>Rhabditoidea</taxon>
        <taxon>Rhabditidae</taxon>
        <taxon>Peloderinae</taxon>
        <taxon>Caenorhabditis</taxon>
    </lineage>
</organism>
<dbReference type="PANTHER" id="PTHR24637:SF366">
    <property type="entry name" value="NEMATODE CUTICLE COLLAGEN N-TERMINAL DOMAIN-CONTAINING PROTEIN"/>
    <property type="match status" value="1"/>
</dbReference>
<keyword evidence="5" id="KW-1185">Reference proteome</keyword>
<feature type="transmembrane region" description="Helical" evidence="3">
    <location>
        <begin position="7"/>
        <end position="29"/>
    </location>
</feature>
<feature type="compositionally biased region" description="Gly residues" evidence="2">
    <location>
        <begin position="186"/>
        <end position="202"/>
    </location>
</feature>
<dbReference type="AlphaFoldDB" id="E3MQQ3"/>
<keyword evidence="3" id="KW-0812">Transmembrane</keyword>
<accession>E3MQQ3</accession>
<gene>
    <name evidence="4" type="primary">Cre-col-151</name>
    <name evidence="4" type="ORF">CRE_12870</name>
</gene>
<dbReference type="HOGENOM" id="CLU_001074_4_3_1"/>
<feature type="region of interest" description="Disordered" evidence="2">
    <location>
        <begin position="171"/>
        <end position="347"/>
    </location>
</feature>
<evidence type="ECO:0000313" key="4">
    <source>
        <dbReference type="EMBL" id="EFP07050.1"/>
    </source>
</evidence>
<feature type="compositionally biased region" description="Gly residues" evidence="2">
    <location>
        <begin position="287"/>
        <end position="297"/>
    </location>
</feature>
<feature type="compositionally biased region" description="Polar residues" evidence="2">
    <location>
        <begin position="313"/>
        <end position="335"/>
    </location>
</feature>